<dbReference type="InterPro" id="IPR001123">
    <property type="entry name" value="LeuE-type"/>
</dbReference>
<evidence type="ECO:0000256" key="2">
    <source>
        <dbReference type="ARBA" id="ARBA00022475"/>
    </source>
</evidence>
<feature type="transmembrane region" description="Helical" evidence="6">
    <location>
        <begin position="136"/>
        <end position="156"/>
    </location>
</feature>
<dbReference type="RefSeq" id="WP_038847620.1">
    <property type="nucleotide sequence ID" value="NZ_ASGY01000127.1"/>
</dbReference>
<name>A0A0A1YXA1_PSEFL</name>
<dbReference type="AlphaFoldDB" id="A0A0A1YXA1"/>
<dbReference type="GO" id="GO:0015171">
    <property type="term" value="F:amino acid transmembrane transporter activity"/>
    <property type="evidence" value="ECO:0007669"/>
    <property type="project" value="TreeGrafter"/>
</dbReference>
<evidence type="ECO:0000256" key="4">
    <source>
        <dbReference type="ARBA" id="ARBA00022989"/>
    </source>
</evidence>
<keyword evidence="3 6" id="KW-0812">Transmembrane</keyword>
<sequence>MLGVLSALGLLLLMPGPTNTLLLRSGLLVGFRSAWPLSLLECLAYLTQISFWGYLLSHIGDNAPWGLKLVQFASVCYLIRTCYLLWCHPDETLHTEPEARVSTLSFFLLTLINPKGLLIVSFIVPMQTFAELNLYVHFVAQFTAVVIPVGCAWVLLGARIKRGGYAWLTPHAINRTASVVISLFTLAILTRLADSLIHAGKAL</sequence>
<gene>
    <name evidence="7" type="ORF">K814_0117930</name>
</gene>
<comment type="subcellular location">
    <subcellularLocation>
        <location evidence="1">Cell membrane</location>
        <topology evidence="1">Multi-pass membrane protein</topology>
    </subcellularLocation>
</comment>
<dbReference type="GO" id="GO:0033228">
    <property type="term" value="P:cysteine export across plasma membrane"/>
    <property type="evidence" value="ECO:0007669"/>
    <property type="project" value="TreeGrafter"/>
</dbReference>
<evidence type="ECO:0000256" key="6">
    <source>
        <dbReference type="SAM" id="Phobius"/>
    </source>
</evidence>
<accession>A0A0A1YXA1</accession>
<protein>
    <submittedName>
        <fullName evidence="7">Threonine transporter RhtB</fullName>
    </submittedName>
</protein>
<proteinExistence type="predicted"/>
<evidence type="ECO:0000256" key="5">
    <source>
        <dbReference type="ARBA" id="ARBA00023136"/>
    </source>
</evidence>
<keyword evidence="2" id="KW-1003">Cell membrane</keyword>
<evidence type="ECO:0000256" key="1">
    <source>
        <dbReference type="ARBA" id="ARBA00004651"/>
    </source>
</evidence>
<keyword evidence="5 6" id="KW-0472">Membrane</keyword>
<comment type="caution">
    <text evidence="7">The sequence shown here is derived from an EMBL/GenBank/DDBJ whole genome shotgun (WGS) entry which is preliminary data.</text>
</comment>
<reference evidence="7 8" key="1">
    <citation type="journal article" date="2013" name="Genome Announc.">
        <title>Draft Genome Sequence of Pseudomonas fluorescens LMG 5329, a White Line-Inducing Principle-Producing Bioindicator for the Mushroom Pathogen Pseudomonas tolaasii.</title>
        <authorList>
            <person name="Ghequire M.G."/>
            <person name="Rokni-Zadeh H."/>
            <person name="Zarrineh P."/>
            <person name="De Mot R."/>
        </authorList>
    </citation>
    <scope>NUCLEOTIDE SEQUENCE [LARGE SCALE GENOMIC DNA]</scope>
    <source>
        <strain evidence="7 8">LMG 5329</strain>
    </source>
</reference>
<feature type="transmembrane region" description="Helical" evidence="6">
    <location>
        <begin position="176"/>
        <end position="193"/>
    </location>
</feature>
<evidence type="ECO:0000313" key="8">
    <source>
        <dbReference type="Proteomes" id="UP000030060"/>
    </source>
</evidence>
<dbReference type="PANTHER" id="PTHR30086">
    <property type="entry name" value="ARGININE EXPORTER PROTEIN ARGO"/>
    <property type="match status" value="1"/>
</dbReference>
<evidence type="ECO:0000313" key="7">
    <source>
        <dbReference type="EMBL" id="KGE66665.1"/>
    </source>
</evidence>
<feature type="transmembrane region" description="Helical" evidence="6">
    <location>
        <begin position="36"/>
        <end position="57"/>
    </location>
</feature>
<organism evidence="7 8">
    <name type="scientific">Pseudomonas fluorescens LMG 5329</name>
    <dbReference type="NCBI Taxonomy" id="1324332"/>
    <lineage>
        <taxon>Bacteria</taxon>
        <taxon>Pseudomonadati</taxon>
        <taxon>Pseudomonadota</taxon>
        <taxon>Gammaproteobacteria</taxon>
        <taxon>Pseudomonadales</taxon>
        <taxon>Pseudomonadaceae</taxon>
        <taxon>Pseudomonas</taxon>
    </lineage>
</organism>
<dbReference type="Proteomes" id="UP000030060">
    <property type="component" value="Unassembled WGS sequence"/>
</dbReference>
<keyword evidence="4 6" id="KW-1133">Transmembrane helix</keyword>
<evidence type="ECO:0000256" key="3">
    <source>
        <dbReference type="ARBA" id="ARBA00022692"/>
    </source>
</evidence>
<dbReference type="PANTHER" id="PTHR30086:SF20">
    <property type="entry name" value="ARGININE EXPORTER PROTEIN ARGO-RELATED"/>
    <property type="match status" value="1"/>
</dbReference>
<feature type="transmembrane region" description="Helical" evidence="6">
    <location>
        <begin position="106"/>
        <end position="124"/>
    </location>
</feature>
<dbReference type="GO" id="GO:0005886">
    <property type="term" value="C:plasma membrane"/>
    <property type="evidence" value="ECO:0007669"/>
    <property type="project" value="UniProtKB-SubCell"/>
</dbReference>
<dbReference type="OrthoDB" id="6710777at2"/>
<dbReference type="EMBL" id="ASGY01000127">
    <property type="protein sequence ID" value="KGE66665.1"/>
    <property type="molecule type" value="Genomic_DNA"/>
</dbReference>